<dbReference type="GO" id="GO:0016757">
    <property type="term" value="F:glycosyltransferase activity"/>
    <property type="evidence" value="ECO:0007669"/>
    <property type="project" value="UniProtKB-KW"/>
</dbReference>
<dbReference type="Gene3D" id="3.90.550.10">
    <property type="entry name" value="Spore Coat Polysaccharide Biosynthesis Protein SpsA, Chain A"/>
    <property type="match status" value="1"/>
</dbReference>
<dbReference type="PANTHER" id="PTHR34106">
    <property type="entry name" value="GLYCOSIDASE"/>
    <property type="match status" value="1"/>
</dbReference>
<dbReference type="RefSeq" id="WP_156203943.1">
    <property type="nucleotide sequence ID" value="NZ_CP046457.1"/>
</dbReference>
<dbReference type="SUPFAM" id="SSF75005">
    <property type="entry name" value="Arabinanase/levansucrase/invertase"/>
    <property type="match status" value="1"/>
</dbReference>
<evidence type="ECO:0000313" key="4">
    <source>
        <dbReference type="EMBL" id="QGU00124.1"/>
    </source>
</evidence>
<reference evidence="5" key="1">
    <citation type="journal article" date="2019" name="Microbiology">
        <title>Complete Genome Sequence of an Uncultured Bacterium of the Candidate Phylum Bipolaricaulota.</title>
        <authorList>
            <person name="Kadnikov V.V."/>
            <person name="Mardanov A.V."/>
            <person name="Beletsky A.V."/>
            <person name="Frank Y.A."/>
            <person name="Karnachuk O.V."/>
            <person name="Ravin N.V."/>
        </authorList>
    </citation>
    <scope>NUCLEOTIDE SEQUENCE [LARGE SCALE GENOMIC DNA]</scope>
</reference>
<dbReference type="Gene3D" id="2.115.10.20">
    <property type="entry name" value="Glycosyl hydrolase domain, family 43"/>
    <property type="match status" value="1"/>
</dbReference>
<dbReference type="InterPro" id="IPR023296">
    <property type="entry name" value="Glyco_hydro_beta-prop_sf"/>
</dbReference>
<name>A0A6I6DJ07_9FIRM</name>
<dbReference type="OrthoDB" id="9759709at2"/>
<keyword evidence="5" id="KW-1185">Reference proteome</keyword>
<dbReference type="SUPFAM" id="SSF53448">
    <property type="entry name" value="Nucleotide-diphospho-sugar transferases"/>
    <property type="match status" value="1"/>
</dbReference>
<evidence type="ECO:0000313" key="5">
    <source>
        <dbReference type="Proteomes" id="UP000426444"/>
    </source>
</evidence>
<comment type="similarity">
    <text evidence="3">Belongs to the glycosyl hydrolase 130 family.</text>
</comment>
<dbReference type="EMBL" id="CP046457">
    <property type="protein sequence ID" value="QGU00124.1"/>
    <property type="molecule type" value="Genomic_DNA"/>
</dbReference>
<keyword evidence="1" id="KW-0328">Glycosyltransferase</keyword>
<dbReference type="CDD" id="cd18614">
    <property type="entry name" value="GH130"/>
    <property type="match status" value="1"/>
</dbReference>
<proteinExistence type="inferred from homology"/>
<evidence type="ECO:0000256" key="1">
    <source>
        <dbReference type="ARBA" id="ARBA00022676"/>
    </source>
</evidence>
<keyword evidence="4" id="KW-0378">Hydrolase</keyword>
<gene>
    <name evidence="4" type="ORF">SYNTR_1530</name>
</gene>
<dbReference type="AlphaFoldDB" id="A0A6I6DJ07"/>
<dbReference type="InterPro" id="IPR007184">
    <property type="entry name" value="Mannoside_phosphorylase"/>
</dbReference>
<dbReference type="GO" id="GO:0016787">
    <property type="term" value="F:hydrolase activity"/>
    <property type="evidence" value="ECO:0007669"/>
    <property type="project" value="UniProtKB-KW"/>
</dbReference>
<evidence type="ECO:0000256" key="3">
    <source>
        <dbReference type="ARBA" id="ARBA00024356"/>
    </source>
</evidence>
<evidence type="ECO:0000256" key="2">
    <source>
        <dbReference type="ARBA" id="ARBA00022679"/>
    </source>
</evidence>
<organism evidence="4 5">
    <name type="scientific">Candidatus Syntrophocurvum alkaliphilum</name>
    <dbReference type="NCBI Taxonomy" id="2293317"/>
    <lineage>
        <taxon>Bacteria</taxon>
        <taxon>Bacillati</taxon>
        <taxon>Bacillota</taxon>
        <taxon>Clostridia</taxon>
        <taxon>Eubacteriales</taxon>
        <taxon>Syntrophomonadaceae</taxon>
        <taxon>Candidatus Syntrophocurvum</taxon>
    </lineage>
</organism>
<dbReference type="Proteomes" id="UP000426444">
    <property type="component" value="Chromosome"/>
</dbReference>
<protein>
    <submittedName>
        <fullName evidence="4">Glycoside hydrolase</fullName>
    </submittedName>
</protein>
<dbReference type="InterPro" id="IPR029044">
    <property type="entry name" value="Nucleotide-diphossugar_trans"/>
</dbReference>
<accession>A0A6I6DJ07</accession>
<dbReference type="Pfam" id="PF04041">
    <property type="entry name" value="Glyco_hydro_130"/>
    <property type="match status" value="1"/>
</dbReference>
<dbReference type="PANTHER" id="PTHR34106:SF5">
    <property type="entry name" value="GLYCOSIDASE"/>
    <property type="match status" value="1"/>
</dbReference>
<dbReference type="KEGG" id="salq:SYNTR_1530"/>
<sequence>MTHSNIESIFDDKIREISPQVDQYSDYDIVIGIPFCDEKENLAKLLNSIDEVLQSWIGTRQLIVGVGDGRCGEETLNIVKDLKLRHPHIAFNMPAEASGRGMSIKAILNIAKKIEADVLLFDANMVSETGTGIDYLWLDSLLSPIQGQYDLVIGSRRRHMAVDSITHMFAAPILEAFYGSKVTDPLGGIYAITHDFVEELASETKFWTDKIMGYGIDFWLITRAVCLNKSICEVNLGGSINPYDLEKRNQKFSEIALTVFEGIKRDSAIWLQDRLIVKVADILAKSDIEKPDIVHYSIDDLLTSFRSGCEKHSRLLNEYLPLKHRLELDRIKKFPNEGFYLSDELWISCIYNLALAYTYHSESHENITEALTAVYNGRVASYALEMTSINDVINKFSHEEKDEFLVNKMETINKRLTNKFWSMKGHFSEAWLTKKEQTKPPLVPLAYMEYVPNKPVVIPKQIVGKDKRIVHTDGIFKVLRQRYENRFNQFLTEGLHLPFDSKPAQIIDSMESFMANIEESLDSLLPGDLYTEEGLEQFVNNLLELVPHEKMFTIKSDILREMLMRFPPINLMIPMGYYSPNDLIENMNPRDAVTYANLVESWTYSDRDLLWLVDNLKPESFEEVEIKPIILKDDLRFGVLSYTKISNLNRITARIAIKPLDGDKGGKYPKLRYFLNILRRLIVAENYSELFRLTVRERKNIGQKVRNSLLSLQKGDDFSAHNVFENYNHRILVDRLRAVADKLDKNNNREQAQLFRLMADGYGVSQLLENEKFLTCTAWSWASYSFKGGLKIPTPATTSVEARWFNHEFLEALYQELGYDLDEIIHTVWRLIQAGKSNTNLLDTLLPARPKDVTVVIQETTSEPSRTLKRYEGNPMLEVIPEHSWECKYVLNPGALRIKDKVYLLYRAVGDDDISYIGLAITDGYKVLERLPYPVLSPETPEESMGCEDPRLVIVEDDIYMLYTAYDGTIAQIAAASIKVKDFEAGYYDKWERKGLAFKNIWDKNAIIFPERVNGSKYAIYHRIDPSIWVTYMDEVKFPCTEKHAIIIGPRPGRMWDSLKIGAGAQPIKTKYGWLLVYHGVDHNYVYRLGVLLTDINDPEKILYRSPNPILEPEEDYEIGLSGAWVPNVVYTCGAVPGTDKEILEDDDLVLVYYGAADTSIGVATGTVADMIPEKFRIPQI</sequence>
<keyword evidence="2" id="KW-0808">Transferase</keyword>